<feature type="compositionally biased region" description="Basic and acidic residues" evidence="1">
    <location>
        <begin position="1359"/>
        <end position="1390"/>
    </location>
</feature>
<feature type="region of interest" description="Disordered" evidence="1">
    <location>
        <begin position="1353"/>
        <end position="1391"/>
    </location>
</feature>
<reference evidence="2" key="1">
    <citation type="submission" date="2021-01" db="EMBL/GenBank/DDBJ databases">
        <authorList>
            <consortium name="Genoscope - CEA"/>
            <person name="William W."/>
        </authorList>
    </citation>
    <scope>NUCLEOTIDE SEQUENCE</scope>
</reference>
<feature type="compositionally biased region" description="Basic and acidic residues" evidence="1">
    <location>
        <begin position="179"/>
        <end position="190"/>
    </location>
</feature>
<feature type="region of interest" description="Disordered" evidence="1">
    <location>
        <begin position="416"/>
        <end position="436"/>
    </location>
</feature>
<feature type="compositionally biased region" description="Basic and acidic residues" evidence="1">
    <location>
        <begin position="337"/>
        <end position="348"/>
    </location>
</feature>
<feature type="compositionally biased region" description="Polar residues" evidence="1">
    <location>
        <begin position="837"/>
        <end position="871"/>
    </location>
</feature>
<dbReference type="OrthoDB" id="307994at2759"/>
<feature type="region of interest" description="Disordered" evidence="1">
    <location>
        <begin position="909"/>
        <end position="955"/>
    </location>
</feature>
<feature type="region of interest" description="Disordered" evidence="1">
    <location>
        <begin position="786"/>
        <end position="896"/>
    </location>
</feature>
<feature type="compositionally biased region" description="Polar residues" evidence="1">
    <location>
        <begin position="820"/>
        <end position="829"/>
    </location>
</feature>
<feature type="compositionally biased region" description="Polar residues" evidence="1">
    <location>
        <begin position="71"/>
        <end position="80"/>
    </location>
</feature>
<feature type="compositionally biased region" description="Basic and acidic residues" evidence="1">
    <location>
        <begin position="792"/>
        <end position="805"/>
    </location>
</feature>
<feature type="compositionally biased region" description="Low complexity" evidence="1">
    <location>
        <begin position="807"/>
        <end position="816"/>
    </location>
</feature>
<dbReference type="Proteomes" id="UP000683925">
    <property type="component" value="Unassembled WGS sequence"/>
</dbReference>
<feature type="region of interest" description="Disordered" evidence="1">
    <location>
        <begin position="968"/>
        <end position="996"/>
    </location>
</feature>
<name>A0A8S1VIM1_PAROT</name>
<sequence length="1558" mass="184156">MSSAIIGRKVDKEVLFNIDGQPINDNVKVLKFAATPQPQLVKSSKEPAKKEQEKSKQNKLNNNSSQKTIPKKSTQIPNSKKQTESKKQQPTTQSHTVFQNITNHQKSAKLSSPESQRSPQHSPKSKSPIRSHNAPYREPRQFKPLSEQFPNLVGALFEQKKFTEDVDDDSQTSGTESYISDREQGDDEIRQAPQPESNPQVYRNVSKIVAENNKKYVYSKKEEAERQERMRQEKLQQRERMKKYGKQQIVRAHTQRENFEQKFAWGVNQKKLQDEKMKFTKLQEEKEYERQLKIEQQEEEQKPNQVNLAKLFPESQDRESRYKKMWVEEAKKAVDKKQFSLSQREKTKSPVRCKSQHSSKLNQDFFEQNAKIIIDEMQQQKKQKQKETIIKKHKIDYINRQVKAIFSSMKKRKWTPDKEFDNKVGPSVSLSRIKQPRDDFGVKEMFEEAENEAEDLNEQGKVQHYQQKVKNGKVLTSREVREFKEDQEKKQKKVEKFKTDLKDRKNITLKNPEPLTEKELKLKREMAQQIDIKGEVEKQIKKSQTKEPRNPQKVQKTTIQEPDLGEFIFAEAELPQYKGDYEEEQKMGFREQVEMEIKEQILMQKKKRPAVREVQQEKPRQEQARKPQEREKGPKYRKEQKFVSQPRYPVFHDLGEVQLLEDDMYNAQHSKWTPYAGKLIDNSSDEEDDRDFLEKTTIQLRSNLKKGKENLGSQKTYSKSVQGKKTVYFREPESEKKDIGNQYLTEQKEQLMRIVQKKVDKEVLFNIDGQPINDNVKVLKFAATPQPQLVKSSKEPAKKEQEKSKQNKLNNNSSQKTIPKKSTQIPNSKKQTESKKQQPTTQSHTVFQNITNHQKSAKLSSPESQRSPQHSPKSKSPIRSHNAPYREPRQFKPLSEQFPNLVGALFEQKKFTEDVDDDSQTSGTESYISDREQGDDEIRQAPQPESNPQVYRNVSKIVAENNKKYVYSKKEEAERQERMRQEKLQQRERMKKYGKQQIVRAHTQRENFEQKFAWGVNQKKLQDEKMKFTKLQEEKEYERQLKIEQQEEEQKPNQVNLAKLFPESQDRESRYKKMWVEEAKKAVDKKQFSLSQREKTKSPVRCKSQHSSKLNQDFFEQNAKIIIDEMQQQKKQKQKETIIKKHKIDYINRQVKAIFSSMKKRKWTPDKEFDNKVGPSVSLSRIKQPRDDFGVKEMFEEAENEAEDLNEQGKVQHYQQKVKNGKVLTSREVREFKEDQEKKQKKVEKFKTDLKDRKNITLKNPEPLTEKELKLKREMAQQIDIKGEVEKQIKKSQTKEPRNPQKVQKTTIQEPDLGEFIFAEAELPQYKGDYEEEQKMGFREQVEMEIKEQILMQKKKRPAVREVQQEKPRQEQARKPQEREKGPKYRKEQKFVSQPRYPVFHDLGEVQLLEDDMYNAQHSKWTPYAGKLIDNSSDEEDDRDFLEKTTIQLRSNLKKGKENLGSQKTYSKSVQGKKTVYFREPESEKKDIGNQYLTEQKEQLMRIVQNQKARGQMTSDDDSDTDFCKAYSSQIWLATDPMKRDVFIMTSKELMDLPHIQL</sequence>
<feature type="compositionally biased region" description="Polar residues" evidence="1">
    <location>
        <begin position="88"/>
        <end position="122"/>
    </location>
</feature>
<gene>
    <name evidence="2" type="ORF">POCTA_138.1.T0640062</name>
</gene>
<feature type="region of interest" description="Disordered" evidence="1">
    <location>
        <begin position="1282"/>
        <end position="1310"/>
    </location>
</feature>
<feature type="region of interest" description="Disordered" evidence="1">
    <location>
        <begin position="35"/>
        <end position="147"/>
    </location>
</feature>
<feature type="compositionally biased region" description="Low complexity" evidence="1">
    <location>
        <begin position="58"/>
        <end position="67"/>
    </location>
</feature>
<feature type="compositionally biased region" description="Basic and acidic residues" evidence="1">
    <location>
        <begin position="1086"/>
        <end position="1097"/>
    </location>
</feature>
<feature type="compositionally biased region" description="Basic and acidic residues" evidence="1">
    <location>
        <begin position="1282"/>
        <end position="1299"/>
    </location>
</feature>
<evidence type="ECO:0000313" key="2">
    <source>
        <dbReference type="EMBL" id="CAD8174596.1"/>
    </source>
</evidence>
<feature type="region of interest" description="Disordered" evidence="1">
    <location>
        <begin position="1086"/>
        <end position="1108"/>
    </location>
</feature>
<feature type="compositionally biased region" description="Basic and acidic residues" evidence="1">
    <location>
        <begin position="610"/>
        <end position="641"/>
    </location>
</feature>
<comment type="caution">
    <text evidence="2">The sequence shown here is derived from an EMBL/GenBank/DDBJ whole genome shotgun (WGS) entry which is preliminary data.</text>
</comment>
<feature type="region of interest" description="Disordered" evidence="1">
    <location>
        <begin position="1165"/>
        <end position="1185"/>
    </location>
</feature>
<dbReference type="EMBL" id="CAJJDP010000063">
    <property type="protein sequence ID" value="CAD8174596.1"/>
    <property type="molecule type" value="Genomic_DNA"/>
</dbReference>
<feature type="compositionally biased region" description="Basic and acidic residues" evidence="1">
    <location>
        <begin position="534"/>
        <end position="550"/>
    </location>
</feature>
<feature type="compositionally biased region" description="Polar residues" evidence="1">
    <location>
        <begin position="194"/>
        <end position="203"/>
    </location>
</feature>
<proteinExistence type="predicted"/>
<evidence type="ECO:0000313" key="3">
    <source>
        <dbReference type="Proteomes" id="UP000683925"/>
    </source>
</evidence>
<protein>
    <submittedName>
        <fullName evidence="2">Uncharacterized protein</fullName>
    </submittedName>
</protein>
<feature type="region of interest" description="Disordered" evidence="1">
    <location>
        <begin position="160"/>
        <end position="205"/>
    </location>
</feature>
<evidence type="ECO:0000256" key="1">
    <source>
        <dbReference type="SAM" id="MobiDB-lite"/>
    </source>
</evidence>
<organism evidence="2 3">
    <name type="scientific">Paramecium octaurelia</name>
    <dbReference type="NCBI Taxonomy" id="43137"/>
    <lineage>
        <taxon>Eukaryota</taxon>
        <taxon>Sar</taxon>
        <taxon>Alveolata</taxon>
        <taxon>Ciliophora</taxon>
        <taxon>Intramacronucleata</taxon>
        <taxon>Oligohymenophorea</taxon>
        <taxon>Peniculida</taxon>
        <taxon>Parameciidae</taxon>
        <taxon>Paramecium</taxon>
    </lineage>
</organism>
<keyword evidence="3" id="KW-1185">Reference proteome</keyword>
<feature type="region of interest" description="Disordered" evidence="1">
    <location>
        <begin position="337"/>
        <end position="359"/>
    </location>
</feature>
<feature type="compositionally biased region" description="Basic and acidic residues" evidence="1">
    <location>
        <begin position="968"/>
        <end position="988"/>
    </location>
</feature>
<feature type="compositionally biased region" description="Basic and acidic residues" evidence="1">
    <location>
        <begin position="43"/>
        <end position="56"/>
    </location>
</feature>
<feature type="region of interest" description="Disordered" evidence="1">
    <location>
        <begin position="600"/>
        <end position="644"/>
    </location>
</feature>
<accession>A0A8S1VIM1</accession>
<feature type="compositionally biased region" description="Polar residues" evidence="1">
    <location>
        <begin position="943"/>
        <end position="952"/>
    </location>
</feature>
<feature type="region of interest" description="Disordered" evidence="1">
    <location>
        <begin position="534"/>
        <end position="561"/>
    </location>
</feature>
<feature type="compositionally biased region" description="Basic and acidic residues" evidence="1">
    <location>
        <begin position="928"/>
        <end position="939"/>
    </location>
</feature>
<feature type="region of interest" description="Disordered" evidence="1">
    <location>
        <begin position="219"/>
        <end position="247"/>
    </location>
</feature>
<feature type="compositionally biased region" description="Basic and acidic residues" evidence="1">
    <location>
        <begin position="219"/>
        <end position="239"/>
    </location>
</feature>